<name>A0A1V6QGP0_9EURO</name>
<feature type="compositionally biased region" description="Polar residues" evidence="1">
    <location>
        <begin position="1"/>
        <end position="10"/>
    </location>
</feature>
<comment type="caution">
    <text evidence="2">The sequence shown here is derived from an EMBL/GenBank/DDBJ whole genome shotgun (WGS) entry which is preliminary data.</text>
</comment>
<dbReference type="EMBL" id="MDYN01000004">
    <property type="protein sequence ID" value="OQD88383.1"/>
    <property type="molecule type" value="Genomic_DNA"/>
</dbReference>
<evidence type="ECO:0000256" key="1">
    <source>
        <dbReference type="SAM" id="MobiDB-lite"/>
    </source>
</evidence>
<gene>
    <name evidence="2" type="ORF">PENANT_c004G01384</name>
</gene>
<dbReference type="Proteomes" id="UP000191672">
    <property type="component" value="Unassembled WGS sequence"/>
</dbReference>
<accession>A0A1V6QGP0</accession>
<dbReference type="STRING" id="416450.A0A1V6QGP0"/>
<feature type="non-terminal residue" evidence="2">
    <location>
        <position position="146"/>
    </location>
</feature>
<reference evidence="3" key="1">
    <citation type="journal article" date="2017" name="Nat. Microbiol.">
        <title>Global analysis of biosynthetic gene clusters reveals vast potential of secondary metabolite production in Penicillium species.</title>
        <authorList>
            <person name="Nielsen J.C."/>
            <person name="Grijseels S."/>
            <person name="Prigent S."/>
            <person name="Ji B."/>
            <person name="Dainat J."/>
            <person name="Nielsen K.F."/>
            <person name="Frisvad J.C."/>
            <person name="Workman M."/>
            <person name="Nielsen J."/>
        </authorList>
    </citation>
    <scope>NUCLEOTIDE SEQUENCE [LARGE SCALE GENOMIC DNA]</scope>
    <source>
        <strain evidence="3">IBT 31811</strain>
    </source>
</reference>
<evidence type="ECO:0008006" key="4">
    <source>
        <dbReference type="Google" id="ProtNLM"/>
    </source>
</evidence>
<keyword evidence="3" id="KW-1185">Reference proteome</keyword>
<protein>
    <recommendedName>
        <fullName evidence="4">HTH CENPB-type domain-containing protein</fullName>
    </recommendedName>
</protein>
<dbReference type="AlphaFoldDB" id="A0A1V6QGP0"/>
<feature type="region of interest" description="Disordered" evidence="1">
    <location>
        <begin position="1"/>
        <end position="20"/>
    </location>
</feature>
<evidence type="ECO:0000313" key="2">
    <source>
        <dbReference type="EMBL" id="OQD88383.1"/>
    </source>
</evidence>
<sequence length="146" mass="17370">MPPIRSQSSQKRTEQEVTTLRRRISGIKSREETRANNHKLTSLEEETLEKWILSLDERGAGPGRIIEKWVYRYVQRYPNLRTRFSRSYDYRRAQCEDTKLILTWFNFVQNTVAEYGILDDDIYNFDDDIYNFDETSFALGLITTAK</sequence>
<organism evidence="2 3">
    <name type="scientific">Penicillium antarcticum</name>
    <dbReference type="NCBI Taxonomy" id="416450"/>
    <lineage>
        <taxon>Eukaryota</taxon>
        <taxon>Fungi</taxon>
        <taxon>Dikarya</taxon>
        <taxon>Ascomycota</taxon>
        <taxon>Pezizomycotina</taxon>
        <taxon>Eurotiomycetes</taxon>
        <taxon>Eurotiomycetidae</taxon>
        <taxon>Eurotiales</taxon>
        <taxon>Aspergillaceae</taxon>
        <taxon>Penicillium</taxon>
    </lineage>
</organism>
<proteinExistence type="predicted"/>
<evidence type="ECO:0000313" key="3">
    <source>
        <dbReference type="Proteomes" id="UP000191672"/>
    </source>
</evidence>